<protein>
    <submittedName>
        <fullName evidence="2">Methyltransferase family protein</fullName>
    </submittedName>
</protein>
<dbReference type="InterPro" id="IPR029063">
    <property type="entry name" value="SAM-dependent_MTases_sf"/>
</dbReference>
<keyword evidence="2" id="KW-0808">Transferase</keyword>
<comment type="caution">
    <text evidence="2">The sequence shown here is derived from an EMBL/GenBank/DDBJ whole genome shotgun (WGS) entry which is preliminary data.</text>
</comment>
<evidence type="ECO:0000259" key="1">
    <source>
        <dbReference type="Pfam" id="PF08242"/>
    </source>
</evidence>
<dbReference type="GO" id="GO:0008168">
    <property type="term" value="F:methyltransferase activity"/>
    <property type="evidence" value="ECO:0007669"/>
    <property type="project" value="UniProtKB-KW"/>
</dbReference>
<dbReference type="CDD" id="cd02440">
    <property type="entry name" value="AdoMet_MTases"/>
    <property type="match status" value="1"/>
</dbReference>
<gene>
    <name evidence="2" type="ORF">EV674_11784</name>
</gene>
<reference evidence="2 3" key="1">
    <citation type="submission" date="2019-03" db="EMBL/GenBank/DDBJ databases">
        <title>Genomic Encyclopedia of Type Strains, Phase IV (KMG-IV): sequencing the most valuable type-strain genomes for metagenomic binning, comparative biology and taxonomic classification.</title>
        <authorList>
            <person name="Goeker M."/>
        </authorList>
    </citation>
    <scope>NUCLEOTIDE SEQUENCE [LARGE SCALE GENOMIC DNA]</scope>
    <source>
        <strain evidence="2 3">DSM 1837</strain>
    </source>
</reference>
<dbReference type="AlphaFoldDB" id="A0A4R2N724"/>
<feature type="domain" description="Methyltransferase type 12" evidence="1">
    <location>
        <begin position="59"/>
        <end position="137"/>
    </location>
</feature>
<dbReference type="InterPro" id="IPR013217">
    <property type="entry name" value="Methyltransf_12"/>
</dbReference>
<dbReference type="EMBL" id="SLXH01000017">
    <property type="protein sequence ID" value="TCP16618.1"/>
    <property type="molecule type" value="Genomic_DNA"/>
</dbReference>
<proteinExistence type="predicted"/>
<accession>A0A4R2N724</accession>
<dbReference type="Gene3D" id="3.40.50.150">
    <property type="entry name" value="Vaccinia Virus protein VP39"/>
    <property type="match status" value="1"/>
</dbReference>
<sequence length="208" mass="23644">MPTPHSTPPAPAIDFDEAYYQRFYFDPKTSVADPQHIERLGAFVCSYLHYLRVPVLRVLDVGCGIGLWRDVVARHFPQAQFHGVEVSAYLCERFGWERGSVLDYRASAPFDLVICQGVLPYLNAADAQAAMRNLARLSQGALYVEAVTREDWEQDIVDQTLTDTRQYRHRAQLYRRTLAEGFTEIGGGLWLSHRAEVPLFALEHMGGR</sequence>
<keyword evidence="3" id="KW-1185">Reference proteome</keyword>
<dbReference type="Proteomes" id="UP000295182">
    <property type="component" value="Unassembled WGS sequence"/>
</dbReference>
<dbReference type="SUPFAM" id="SSF53335">
    <property type="entry name" value="S-adenosyl-L-methionine-dependent methyltransferases"/>
    <property type="match status" value="1"/>
</dbReference>
<evidence type="ECO:0000313" key="3">
    <source>
        <dbReference type="Proteomes" id="UP000295182"/>
    </source>
</evidence>
<evidence type="ECO:0000313" key="2">
    <source>
        <dbReference type="EMBL" id="TCP16618.1"/>
    </source>
</evidence>
<name>A0A4R2N724_9BURK</name>
<keyword evidence="2" id="KW-0489">Methyltransferase</keyword>
<organism evidence="2 3">
    <name type="scientific">Simplicispira metamorpha</name>
    <dbReference type="NCBI Taxonomy" id="80881"/>
    <lineage>
        <taxon>Bacteria</taxon>
        <taxon>Pseudomonadati</taxon>
        <taxon>Pseudomonadota</taxon>
        <taxon>Betaproteobacteria</taxon>
        <taxon>Burkholderiales</taxon>
        <taxon>Comamonadaceae</taxon>
        <taxon>Simplicispira</taxon>
    </lineage>
</organism>
<dbReference type="GO" id="GO:0032259">
    <property type="term" value="P:methylation"/>
    <property type="evidence" value="ECO:0007669"/>
    <property type="project" value="UniProtKB-KW"/>
</dbReference>
<dbReference type="RefSeq" id="WP_241524932.1">
    <property type="nucleotide sequence ID" value="NZ_QXNC01000014.1"/>
</dbReference>
<dbReference type="Pfam" id="PF08242">
    <property type="entry name" value="Methyltransf_12"/>
    <property type="match status" value="1"/>
</dbReference>